<proteinExistence type="predicted"/>
<dbReference type="Proteomes" id="UP000008648">
    <property type="component" value="Segment"/>
</dbReference>
<keyword evidence="2" id="KW-1185">Reference proteome</keyword>
<accession>F1BUR4</accession>
<dbReference type="KEGG" id="vg:14297538"/>
<evidence type="ECO:0000313" key="2">
    <source>
        <dbReference type="Proteomes" id="UP000008648"/>
    </source>
</evidence>
<name>F1BUR4_9CAUD</name>
<protein>
    <submittedName>
        <fullName evidence="1">Uncharacterized protein</fullName>
    </submittedName>
</protein>
<organism evidence="1 2">
    <name type="scientific">Erwinia phage ENT90</name>
    <dbReference type="NCBI Taxonomy" id="947843"/>
    <lineage>
        <taxon>Viruses</taxon>
        <taxon>Duplodnaviria</taxon>
        <taxon>Heunggongvirae</taxon>
        <taxon>Uroviricota</taxon>
        <taxon>Caudoviricetes</taxon>
        <taxon>Peduoviridae</taxon>
        <taxon>Entnonagintavirus</taxon>
        <taxon>Entnonagintavirus ENT90</taxon>
    </lineage>
</organism>
<dbReference type="GeneID" id="14297538"/>
<evidence type="ECO:0000313" key="1">
    <source>
        <dbReference type="EMBL" id="ADX32458.1"/>
    </source>
</evidence>
<reference evidence="1 2" key="1">
    <citation type="submission" date="2010-08" db="EMBL/GenBank/DDBJ databases">
        <title>Genomic sequence of temperate phage ENT90 isolated from Erwinia amylovora.</title>
        <authorList>
            <person name="Lee Y.-D."/>
            <person name="Park J.-H."/>
        </authorList>
    </citation>
    <scope>NUCLEOTIDE SEQUENCE [LARGE SCALE GENOMIC DNA]</scope>
</reference>
<dbReference type="RefSeq" id="YP_007238035.1">
    <property type="nucleotide sequence ID" value="NC_019932.1"/>
</dbReference>
<dbReference type="EMBL" id="HQ110084">
    <property type="protein sequence ID" value="ADX32458.1"/>
    <property type="molecule type" value="Genomic_DNA"/>
</dbReference>
<sequence>MNISGYRNSRSCERSPAACRCIKSGAPPTFPRRRACRTPLIRSGRASCSTKGGAAKPIASKSTCRIRTWQKARCAVTASGGRL</sequence>